<evidence type="ECO:0000313" key="3">
    <source>
        <dbReference type="Proteomes" id="UP000322524"/>
    </source>
</evidence>
<comment type="caution">
    <text evidence="2">The sequence shown here is derived from an EMBL/GenBank/DDBJ whole genome shotgun (WGS) entry which is preliminary data.</text>
</comment>
<dbReference type="Gene3D" id="1.10.8.200">
    <property type="entry name" value="Replisome organizer (g39p helicase loader/inhibitor protein)"/>
    <property type="match status" value="1"/>
</dbReference>
<dbReference type="RefSeq" id="WP_148989177.1">
    <property type="nucleotide sequence ID" value="NZ_VTEV01000006.1"/>
</dbReference>
<organism evidence="2 3">
    <name type="scientific">Sutcliffiella horikoshii</name>
    <dbReference type="NCBI Taxonomy" id="79883"/>
    <lineage>
        <taxon>Bacteria</taxon>
        <taxon>Bacillati</taxon>
        <taxon>Bacillota</taxon>
        <taxon>Bacilli</taxon>
        <taxon>Bacillales</taxon>
        <taxon>Bacillaceae</taxon>
        <taxon>Sutcliffiella</taxon>
    </lineage>
</organism>
<dbReference type="EMBL" id="VTEV01000006">
    <property type="protein sequence ID" value="TYS67035.1"/>
    <property type="molecule type" value="Genomic_DNA"/>
</dbReference>
<evidence type="ECO:0000313" key="2">
    <source>
        <dbReference type="EMBL" id="TYS67035.1"/>
    </source>
</evidence>
<protein>
    <recommendedName>
        <fullName evidence="1">Replicative helicase inhibitor G39P N-terminal domain-containing protein</fullName>
    </recommendedName>
</protein>
<dbReference type="InterPro" id="IPR024424">
    <property type="entry name" value="G39P_N"/>
</dbReference>
<dbReference type="Proteomes" id="UP000322524">
    <property type="component" value="Unassembled WGS sequence"/>
</dbReference>
<sequence length="99" mass="11802">MNKKEVLDIIQLIEKMYNNPFTKNVIPSEQNNKIKTIVEAWHEFLENQDFNQVRAKVKKHIFTSKFPPTIADIYEEPSDSKVNHEHLEYMRKLRSGSRD</sequence>
<feature type="domain" description="Replicative helicase inhibitor G39P N-terminal" evidence="1">
    <location>
        <begin position="1"/>
        <end position="73"/>
    </location>
</feature>
<gene>
    <name evidence="2" type="ORF">FZC76_16025</name>
</gene>
<dbReference type="OrthoDB" id="2625859at2"/>
<name>A0A5D4SUL9_9BACI</name>
<accession>A0A5D4SUL9</accession>
<dbReference type="Pfam" id="PF11417">
    <property type="entry name" value="Inhibitor_G39P"/>
    <property type="match status" value="1"/>
</dbReference>
<evidence type="ECO:0000259" key="1">
    <source>
        <dbReference type="Pfam" id="PF11417"/>
    </source>
</evidence>
<proteinExistence type="predicted"/>
<reference evidence="2 3" key="1">
    <citation type="submission" date="2019-08" db="EMBL/GenBank/DDBJ databases">
        <title>Bacillus genomes from the desert of Cuatro Cienegas, Coahuila.</title>
        <authorList>
            <person name="Olmedo-Alvarez G."/>
        </authorList>
    </citation>
    <scope>NUCLEOTIDE SEQUENCE [LARGE SCALE GENOMIC DNA]</scope>
    <source>
        <strain evidence="2 3">CH28_1T</strain>
    </source>
</reference>
<dbReference type="InterPro" id="IPR036173">
    <property type="entry name" value="G39-like_N_sf"/>
</dbReference>
<dbReference type="SUPFAM" id="SSF89064">
    <property type="entry name" value="Replisome organizer (g39p helicase loader/inhibitor protein)"/>
    <property type="match status" value="1"/>
</dbReference>
<dbReference type="AlphaFoldDB" id="A0A5D4SUL9"/>